<evidence type="ECO:0000313" key="4">
    <source>
        <dbReference type="Proteomes" id="UP000184452"/>
    </source>
</evidence>
<dbReference type="RefSeq" id="WP_073375505.1">
    <property type="nucleotide sequence ID" value="NZ_FQZK01000002.1"/>
</dbReference>
<sequence>MAIRHLGAARKIPVASADGTELHVEVRGPESGPTVVLSHCWATSLASWGPVVRLLDGNLRVVLYDQRGHGRTPVPLTPAGYGPEKLADDLCAVLEATVPAGERAVVAGHSMGGMTIMAAGDREVFRDRAAAVVLTNTGCTQLAGRSTAFPVPAAAVRSAASALTLRAPLPLGPRNRLTAQALKFIAMSPGADPRMVRLCARMVHACDPVARGRWGDMITRLDLDATVRAISAPTVVLVGTADRMTPPWHARHVASLVRDCTEVVEVPGAGHMGPLEFPDVLADRIGKLAADHLGAVLSE</sequence>
<dbReference type="GO" id="GO:0016787">
    <property type="term" value="F:hydrolase activity"/>
    <property type="evidence" value="ECO:0007669"/>
    <property type="project" value="UniProtKB-KW"/>
</dbReference>
<reference evidence="3 4" key="1">
    <citation type="submission" date="2016-11" db="EMBL/GenBank/DDBJ databases">
        <authorList>
            <person name="Jaros S."/>
            <person name="Januszkiewicz K."/>
            <person name="Wedrychowicz H."/>
        </authorList>
    </citation>
    <scope>NUCLEOTIDE SEQUENCE [LARGE SCALE GENOMIC DNA]</scope>
    <source>
        <strain evidence="3 4">CGMCC 4.5723</strain>
    </source>
</reference>
<dbReference type="STRING" id="758803.SAMN05421803_1029"/>
<dbReference type="EMBL" id="FQZK01000002">
    <property type="protein sequence ID" value="SHI76445.1"/>
    <property type="molecule type" value="Genomic_DNA"/>
</dbReference>
<dbReference type="InterPro" id="IPR000073">
    <property type="entry name" value="AB_hydrolase_1"/>
</dbReference>
<dbReference type="AlphaFoldDB" id="A0A1M6DTE0"/>
<keyword evidence="1" id="KW-0378">Hydrolase</keyword>
<dbReference type="SUPFAM" id="SSF53474">
    <property type="entry name" value="alpha/beta-Hydrolases"/>
    <property type="match status" value="1"/>
</dbReference>
<evidence type="ECO:0000313" key="3">
    <source>
        <dbReference type="EMBL" id="SHI76445.1"/>
    </source>
</evidence>
<gene>
    <name evidence="3" type="ORF">SAMN05421803_1029</name>
</gene>
<dbReference type="PANTHER" id="PTHR43798">
    <property type="entry name" value="MONOACYLGLYCEROL LIPASE"/>
    <property type="match status" value="1"/>
</dbReference>
<dbReference type="InterPro" id="IPR050266">
    <property type="entry name" value="AB_hydrolase_sf"/>
</dbReference>
<dbReference type="GO" id="GO:0016020">
    <property type="term" value="C:membrane"/>
    <property type="evidence" value="ECO:0007669"/>
    <property type="project" value="TreeGrafter"/>
</dbReference>
<dbReference type="OrthoDB" id="5422338at2"/>
<proteinExistence type="predicted"/>
<keyword evidence="4" id="KW-1185">Reference proteome</keyword>
<dbReference type="Proteomes" id="UP000184452">
    <property type="component" value="Unassembled WGS sequence"/>
</dbReference>
<dbReference type="Pfam" id="PF12697">
    <property type="entry name" value="Abhydrolase_6"/>
    <property type="match status" value="1"/>
</dbReference>
<accession>A0A1M6DTE0</accession>
<dbReference type="PRINTS" id="PR00111">
    <property type="entry name" value="ABHYDROLASE"/>
</dbReference>
<protein>
    <submittedName>
        <fullName evidence="3">Pimeloyl-ACP methyl ester carboxylesterase</fullName>
    </submittedName>
</protein>
<evidence type="ECO:0000256" key="1">
    <source>
        <dbReference type="ARBA" id="ARBA00022801"/>
    </source>
</evidence>
<dbReference type="PANTHER" id="PTHR43798:SF31">
    <property type="entry name" value="AB HYDROLASE SUPERFAMILY PROTEIN YCLE"/>
    <property type="match status" value="1"/>
</dbReference>
<name>A0A1M6DTE0_9ACTN</name>
<dbReference type="InterPro" id="IPR029058">
    <property type="entry name" value="AB_hydrolase_fold"/>
</dbReference>
<organism evidence="3 4">
    <name type="scientific">Nocardiopsis flavescens</name>
    <dbReference type="NCBI Taxonomy" id="758803"/>
    <lineage>
        <taxon>Bacteria</taxon>
        <taxon>Bacillati</taxon>
        <taxon>Actinomycetota</taxon>
        <taxon>Actinomycetes</taxon>
        <taxon>Streptosporangiales</taxon>
        <taxon>Nocardiopsidaceae</taxon>
        <taxon>Nocardiopsis</taxon>
    </lineage>
</organism>
<evidence type="ECO:0000259" key="2">
    <source>
        <dbReference type="Pfam" id="PF12697"/>
    </source>
</evidence>
<dbReference type="Gene3D" id="3.40.50.1820">
    <property type="entry name" value="alpha/beta hydrolase"/>
    <property type="match status" value="1"/>
</dbReference>
<feature type="domain" description="AB hydrolase-1" evidence="2">
    <location>
        <begin position="35"/>
        <end position="283"/>
    </location>
</feature>